<reference evidence="1 2" key="1">
    <citation type="submission" date="2022-03" db="EMBL/GenBank/DDBJ databases">
        <authorList>
            <person name="Nunn A."/>
            <person name="Chopra R."/>
            <person name="Nunn A."/>
            <person name="Contreras Garrido A."/>
        </authorList>
    </citation>
    <scope>NUCLEOTIDE SEQUENCE [LARGE SCALE GENOMIC DNA]</scope>
</reference>
<gene>
    <name evidence="1" type="ORF">TAV2_LOCUS25102</name>
</gene>
<keyword evidence="2" id="KW-1185">Reference proteome</keyword>
<accession>A0AAU9SZU8</accession>
<proteinExistence type="predicted"/>
<dbReference type="AlphaFoldDB" id="A0AAU9SZU8"/>
<sequence>MINDEVHCKPFITVATFCAGYLYADIKGGRIKDWQARETVDLFWAVYERKKTKYEAKAREVV</sequence>
<evidence type="ECO:0000313" key="1">
    <source>
        <dbReference type="EMBL" id="CAH2077189.1"/>
    </source>
</evidence>
<organism evidence="1 2">
    <name type="scientific">Thlaspi arvense</name>
    <name type="common">Field penny-cress</name>
    <dbReference type="NCBI Taxonomy" id="13288"/>
    <lineage>
        <taxon>Eukaryota</taxon>
        <taxon>Viridiplantae</taxon>
        <taxon>Streptophyta</taxon>
        <taxon>Embryophyta</taxon>
        <taxon>Tracheophyta</taxon>
        <taxon>Spermatophyta</taxon>
        <taxon>Magnoliopsida</taxon>
        <taxon>eudicotyledons</taxon>
        <taxon>Gunneridae</taxon>
        <taxon>Pentapetalae</taxon>
        <taxon>rosids</taxon>
        <taxon>malvids</taxon>
        <taxon>Brassicales</taxon>
        <taxon>Brassicaceae</taxon>
        <taxon>Thlaspideae</taxon>
        <taxon>Thlaspi</taxon>
    </lineage>
</organism>
<protein>
    <submittedName>
        <fullName evidence="1">Uncharacterized protein</fullName>
    </submittedName>
</protein>
<name>A0AAU9SZU8_THLAR</name>
<dbReference type="EMBL" id="OU466863">
    <property type="protein sequence ID" value="CAH2077189.1"/>
    <property type="molecule type" value="Genomic_DNA"/>
</dbReference>
<dbReference type="Proteomes" id="UP000836841">
    <property type="component" value="Chromosome 7"/>
</dbReference>
<evidence type="ECO:0000313" key="2">
    <source>
        <dbReference type="Proteomes" id="UP000836841"/>
    </source>
</evidence>